<evidence type="ECO:0000313" key="2">
    <source>
        <dbReference type="EMBL" id="KML60902.1"/>
    </source>
</evidence>
<accession>A0A0J5XDL2</accession>
<dbReference type="AlphaFoldDB" id="A0A0J5XDL2"/>
<evidence type="ECO:0000256" key="1">
    <source>
        <dbReference type="SAM" id="MobiDB-lite"/>
    </source>
</evidence>
<dbReference type="PATRIC" id="fig|292.27.peg.840"/>
<comment type="caution">
    <text evidence="2">The sequence shown here is derived from an EMBL/GenBank/DDBJ whole genome shotgun (WGS) entry which is preliminary data.</text>
</comment>
<organism evidence="2 3">
    <name type="scientific">Burkholderia cepacia</name>
    <name type="common">Pseudomonas cepacia</name>
    <dbReference type="NCBI Taxonomy" id="292"/>
    <lineage>
        <taxon>Bacteria</taxon>
        <taxon>Pseudomonadati</taxon>
        <taxon>Pseudomonadota</taxon>
        <taxon>Betaproteobacteria</taxon>
        <taxon>Burkholderiales</taxon>
        <taxon>Burkholderiaceae</taxon>
        <taxon>Burkholderia</taxon>
        <taxon>Burkholderia cepacia complex</taxon>
    </lineage>
</organism>
<gene>
    <name evidence="2" type="ORF">VL15_07260</name>
</gene>
<evidence type="ECO:0000313" key="3">
    <source>
        <dbReference type="Proteomes" id="UP000036338"/>
    </source>
</evidence>
<proteinExistence type="predicted"/>
<feature type="region of interest" description="Disordered" evidence="1">
    <location>
        <begin position="52"/>
        <end position="97"/>
    </location>
</feature>
<name>A0A0J5XDL2_BURCE</name>
<dbReference type="EMBL" id="LDWR01000012">
    <property type="protein sequence ID" value="KML60902.1"/>
    <property type="molecule type" value="Genomic_DNA"/>
</dbReference>
<feature type="compositionally biased region" description="Pro residues" evidence="1">
    <location>
        <begin position="64"/>
        <end position="87"/>
    </location>
</feature>
<dbReference type="RefSeq" id="WP_048244415.1">
    <property type="nucleotide sequence ID" value="NZ_LDWR01000012.1"/>
</dbReference>
<reference evidence="2 3" key="1">
    <citation type="submission" date="2015-05" db="EMBL/GenBank/DDBJ databases">
        <title>Draft genome of Burkholderia cepacia LK29.</title>
        <authorList>
            <person name="Chan X.Y."/>
        </authorList>
    </citation>
    <scope>NUCLEOTIDE SEQUENCE [LARGE SCALE GENOMIC DNA]</scope>
    <source>
        <strain evidence="2 3">LK29</strain>
    </source>
</reference>
<dbReference type="Proteomes" id="UP000036338">
    <property type="component" value="Unassembled WGS sequence"/>
</dbReference>
<sequence>MSYLGKADCHLCDREVDVSANRNGMAYYRCAACGAKLETKHARADRALRAKVRPFDAPDDAPANPAPEPAANPGKSPEPPQPNNPPRAPRRAGFWNV</sequence>
<protein>
    <submittedName>
        <fullName evidence="2">Uncharacterized protein</fullName>
    </submittedName>
</protein>